<keyword evidence="2" id="KW-1185">Reference proteome</keyword>
<gene>
    <name evidence="1" type="ORF">BELL_0088g00100</name>
</gene>
<dbReference type="AlphaFoldDB" id="A0A4Z1JWR8"/>
<evidence type="ECO:0000313" key="2">
    <source>
        <dbReference type="Proteomes" id="UP000297229"/>
    </source>
</evidence>
<dbReference type="EMBL" id="PQXM01000088">
    <property type="protein sequence ID" value="TGO77856.1"/>
    <property type="molecule type" value="Genomic_DNA"/>
</dbReference>
<proteinExistence type="predicted"/>
<reference evidence="1 2" key="1">
    <citation type="submission" date="2017-12" db="EMBL/GenBank/DDBJ databases">
        <title>Comparative genomics of Botrytis spp.</title>
        <authorList>
            <person name="Valero-Jimenez C.A."/>
            <person name="Tapia P."/>
            <person name="Veloso J."/>
            <person name="Silva-Moreno E."/>
            <person name="Staats M."/>
            <person name="Valdes J.H."/>
            <person name="Van Kan J.A.L."/>
        </authorList>
    </citation>
    <scope>NUCLEOTIDE SEQUENCE [LARGE SCALE GENOMIC DNA]</scope>
    <source>
        <strain evidence="1 2">Be9601</strain>
    </source>
</reference>
<protein>
    <submittedName>
        <fullName evidence="1">Uncharacterized protein</fullName>
    </submittedName>
</protein>
<dbReference type="Proteomes" id="UP000297229">
    <property type="component" value="Unassembled WGS sequence"/>
</dbReference>
<accession>A0A4Z1JWR8</accession>
<evidence type="ECO:0000313" key="1">
    <source>
        <dbReference type="EMBL" id="TGO77856.1"/>
    </source>
</evidence>
<comment type="caution">
    <text evidence="1">The sequence shown here is derived from an EMBL/GenBank/DDBJ whole genome shotgun (WGS) entry which is preliminary data.</text>
</comment>
<organism evidence="1 2">
    <name type="scientific">Botrytis elliptica</name>
    <dbReference type="NCBI Taxonomy" id="278938"/>
    <lineage>
        <taxon>Eukaryota</taxon>
        <taxon>Fungi</taxon>
        <taxon>Dikarya</taxon>
        <taxon>Ascomycota</taxon>
        <taxon>Pezizomycotina</taxon>
        <taxon>Leotiomycetes</taxon>
        <taxon>Helotiales</taxon>
        <taxon>Sclerotiniaceae</taxon>
        <taxon>Botrytis</taxon>
    </lineage>
</organism>
<name>A0A4Z1JWR8_9HELO</name>
<sequence length="61" mass="7116">MDVVNAFSMKSQLKPETRYHPGSRLNSSISSFRLFHHTYARYRRVFGASPPQIEQSGRLQF</sequence>